<comment type="caution">
    <text evidence="2">The sequence shown here is derived from an EMBL/GenBank/DDBJ whole genome shotgun (WGS) entry which is preliminary data.</text>
</comment>
<reference evidence="2 3" key="1">
    <citation type="submission" date="2019-08" db="EMBL/GenBank/DDBJ databases">
        <title>Whole genome of Aphis craccivora.</title>
        <authorList>
            <person name="Voronova N.V."/>
            <person name="Shulinski R.S."/>
            <person name="Bandarenka Y.V."/>
            <person name="Zhorov D.G."/>
            <person name="Warner D."/>
        </authorList>
    </citation>
    <scope>NUCLEOTIDE SEQUENCE [LARGE SCALE GENOMIC DNA]</scope>
    <source>
        <strain evidence="2">180601</strain>
        <tissue evidence="2">Whole Body</tissue>
    </source>
</reference>
<dbReference type="AlphaFoldDB" id="A0A6G0ZCA4"/>
<dbReference type="Gene3D" id="3.80.10.10">
    <property type="entry name" value="Ribonuclease Inhibitor"/>
    <property type="match status" value="1"/>
</dbReference>
<proteinExistence type="predicted"/>
<accession>A0A6G0ZCA4</accession>
<dbReference type="InterPro" id="IPR032675">
    <property type="entry name" value="LRR_dom_sf"/>
</dbReference>
<evidence type="ECO:0000313" key="2">
    <source>
        <dbReference type="EMBL" id="KAF0768557.1"/>
    </source>
</evidence>
<dbReference type="InterPro" id="IPR001810">
    <property type="entry name" value="F-box_dom"/>
</dbReference>
<protein>
    <recommendedName>
        <fullName evidence="1">F-box domain-containing protein</fullName>
    </recommendedName>
</protein>
<dbReference type="SUPFAM" id="SSF81383">
    <property type="entry name" value="F-box domain"/>
    <property type="match status" value="1"/>
</dbReference>
<dbReference type="Proteomes" id="UP000478052">
    <property type="component" value="Unassembled WGS sequence"/>
</dbReference>
<sequence>MISNIFEFLKFKDRKVASTVCWSWYNASIQPRFLKKVVICLKGINKMYDVLNIYTKSLLPFFAFRILEIGIEDLGNAECSTNQNCWDWVYTIWPLLAPKVIYLEFIESIELRDDILPALLNVTQQLKGLKIRDVGYCRGKILYEVNRIQSLEELELQYTPALDVDDKTKMLGIIPKTLRKLCVKSVPKECEFVINDLINVIKFCSSHLKSVELFEVGQIYEIMESMVNLNMNLKKFGLHMVDHMDCDRAPEIILLLLKTQWPLVDLKLCAYSFTYDHVFAITNTFKDLEKLSVSGLSERAFETMAGIDGSSFEALSRLTNSISSLTKLKSLYIGIER</sequence>
<feature type="domain" description="F-box" evidence="1">
    <location>
        <begin position="2"/>
        <end position="35"/>
    </location>
</feature>
<dbReference type="Pfam" id="PF00646">
    <property type="entry name" value="F-box"/>
    <property type="match status" value="1"/>
</dbReference>
<evidence type="ECO:0000259" key="1">
    <source>
        <dbReference type="Pfam" id="PF00646"/>
    </source>
</evidence>
<evidence type="ECO:0000313" key="3">
    <source>
        <dbReference type="Proteomes" id="UP000478052"/>
    </source>
</evidence>
<organism evidence="2 3">
    <name type="scientific">Aphis craccivora</name>
    <name type="common">Cowpea aphid</name>
    <dbReference type="NCBI Taxonomy" id="307492"/>
    <lineage>
        <taxon>Eukaryota</taxon>
        <taxon>Metazoa</taxon>
        <taxon>Ecdysozoa</taxon>
        <taxon>Arthropoda</taxon>
        <taxon>Hexapoda</taxon>
        <taxon>Insecta</taxon>
        <taxon>Pterygota</taxon>
        <taxon>Neoptera</taxon>
        <taxon>Paraneoptera</taxon>
        <taxon>Hemiptera</taxon>
        <taxon>Sternorrhyncha</taxon>
        <taxon>Aphidomorpha</taxon>
        <taxon>Aphidoidea</taxon>
        <taxon>Aphididae</taxon>
        <taxon>Aphidini</taxon>
        <taxon>Aphis</taxon>
        <taxon>Aphis</taxon>
    </lineage>
</organism>
<dbReference type="OrthoDB" id="27842at2759"/>
<dbReference type="Gene3D" id="1.20.1280.50">
    <property type="match status" value="1"/>
</dbReference>
<dbReference type="SUPFAM" id="SSF52047">
    <property type="entry name" value="RNI-like"/>
    <property type="match status" value="1"/>
</dbReference>
<name>A0A6G0ZCA4_APHCR</name>
<keyword evidence="3" id="KW-1185">Reference proteome</keyword>
<dbReference type="EMBL" id="VUJU01000748">
    <property type="protein sequence ID" value="KAF0768557.1"/>
    <property type="molecule type" value="Genomic_DNA"/>
</dbReference>
<dbReference type="InterPro" id="IPR036047">
    <property type="entry name" value="F-box-like_dom_sf"/>
</dbReference>
<gene>
    <name evidence="2" type="ORF">FWK35_00001548</name>
</gene>